<dbReference type="AlphaFoldDB" id="A0A1B0AFM6"/>
<proteinExistence type="predicted"/>
<name>A0A1B0AFM6_GLOPL</name>
<protein>
    <submittedName>
        <fullName evidence="1">Uncharacterized protein</fullName>
    </submittedName>
</protein>
<evidence type="ECO:0000313" key="2">
    <source>
        <dbReference type="Proteomes" id="UP000092445"/>
    </source>
</evidence>
<reference evidence="1" key="2">
    <citation type="submission" date="2020-05" db="UniProtKB">
        <authorList>
            <consortium name="EnsemblMetazoa"/>
        </authorList>
    </citation>
    <scope>IDENTIFICATION</scope>
    <source>
        <strain evidence="1">IAEA</strain>
    </source>
</reference>
<evidence type="ECO:0000313" key="1">
    <source>
        <dbReference type="EnsemblMetazoa" id="GPAI044157-PA"/>
    </source>
</evidence>
<dbReference type="Proteomes" id="UP000092445">
    <property type="component" value="Unassembled WGS sequence"/>
</dbReference>
<dbReference type="VEuPathDB" id="VectorBase:GPAI044157"/>
<accession>A0A1B0AFM6</accession>
<sequence>MGSGKVKRPSLTIAVAPGIGTVDITDVRIVVPAAEGAGGGDADPNMVVPCNGGDAWRLGVAEGAVRVLTGGTTRLNDYQSWRHAYGPDVTKQSNEKRALNGVLINDDDYAVDGDGEDALLGECWHPFVVKAVTLFVVVKMTLFELLCGFNVKSTPLRLNASVEAGTLKRIFAQSVSKSFESLLVSYETDECIT</sequence>
<organism evidence="1 2">
    <name type="scientific">Glossina pallidipes</name>
    <name type="common">Tsetse fly</name>
    <dbReference type="NCBI Taxonomy" id="7398"/>
    <lineage>
        <taxon>Eukaryota</taxon>
        <taxon>Metazoa</taxon>
        <taxon>Ecdysozoa</taxon>
        <taxon>Arthropoda</taxon>
        <taxon>Hexapoda</taxon>
        <taxon>Insecta</taxon>
        <taxon>Pterygota</taxon>
        <taxon>Neoptera</taxon>
        <taxon>Endopterygota</taxon>
        <taxon>Diptera</taxon>
        <taxon>Brachycera</taxon>
        <taxon>Muscomorpha</taxon>
        <taxon>Hippoboscoidea</taxon>
        <taxon>Glossinidae</taxon>
        <taxon>Glossina</taxon>
    </lineage>
</organism>
<keyword evidence="2" id="KW-1185">Reference proteome</keyword>
<reference evidence="2" key="1">
    <citation type="submission" date="2014-03" db="EMBL/GenBank/DDBJ databases">
        <authorList>
            <person name="Aksoy S."/>
            <person name="Warren W."/>
            <person name="Wilson R.K."/>
        </authorList>
    </citation>
    <scope>NUCLEOTIDE SEQUENCE [LARGE SCALE GENOMIC DNA]</scope>
    <source>
        <strain evidence="2">IAEA</strain>
    </source>
</reference>
<dbReference type="EnsemblMetazoa" id="GPAI044157-RA">
    <property type="protein sequence ID" value="GPAI044157-PA"/>
    <property type="gene ID" value="GPAI044157"/>
</dbReference>